<dbReference type="SUPFAM" id="SSF56712">
    <property type="entry name" value="Prokaryotic type I DNA topoisomerase"/>
    <property type="match status" value="1"/>
</dbReference>
<evidence type="ECO:0000313" key="2">
    <source>
        <dbReference type="Proteomes" id="UP001569428"/>
    </source>
</evidence>
<accession>A0ABV4NTL5</accession>
<proteinExistence type="predicted"/>
<comment type="caution">
    <text evidence="1">The sequence shown here is derived from an EMBL/GenBank/DDBJ whole genome shotgun (WGS) entry which is preliminary data.</text>
</comment>
<dbReference type="InterPro" id="IPR023405">
    <property type="entry name" value="Topo_IA_core_domain"/>
</dbReference>
<name>A0ABV4NTL5_9GAMM</name>
<reference evidence="1 2" key="1">
    <citation type="submission" date="2024-08" db="EMBL/GenBank/DDBJ databases">
        <authorList>
            <person name="Ishaq N."/>
        </authorList>
    </citation>
    <scope>NUCLEOTIDE SEQUENCE [LARGE SCALE GENOMIC DNA]</scope>
    <source>
        <strain evidence="1 2">DSM 18651</strain>
    </source>
</reference>
<evidence type="ECO:0000313" key="1">
    <source>
        <dbReference type="EMBL" id="MFA0809446.1"/>
    </source>
</evidence>
<gene>
    <name evidence="1" type="ORF">ACCI49_00820</name>
</gene>
<keyword evidence="2" id="KW-1185">Reference proteome</keyword>
<dbReference type="EMBL" id="JBGMEK010000001">
    <property type="protein sequence ID" value="MFA0809446.1"/>
    <property type="molecule type" value="Genomic_DNA"/>
</dbReference>
<sequence length="449" mass="51467">MRLLIAEKPYLVKKLKDENLLSPDSDIEIVFTYNYGFWRFAQPKISFRDIPFTCPPGDLKPKFIKPKKLLINADGNTVFSISNKDIREHQSSTIDEMIRYLRVRMPGYKEVICAVDPDRSGFGAARQLLDQICFDSAPPIHCLYLYSMDSRLLISAWNSRKKNIWDRDSKAQKLADIQYAKNTFDYWWNTNSSIVLSEACKWVNLAAAPFISKYELMTIFIVSENPGISEYDLMKTMSSWEGSGKYSFRENSQIGTPASRCPILESANKRGALVIRKGKNSLTSKYSLTSAGASFVNRLHKKTFDPDLPFRLDEWITSGNIRSMKRYINTIFGRQFRYQRGQLKCSISQIIVQTLFQKYRISCLILVRNKSDTYSDVSDVLQLKSEDLENLGEIQIRAYSAGPYLASFESDSVSFSNVISLNKDDELKSLSVSYWINKVGRSLMLTEIS</sequence>
<organism evidence="1 2">
    <name type="scientific">Microbulbifer epialgicus</name>
    <dbReference type="NCBI Taxonomy" id="393907"/>
    <lineage>
        <taxon>Bacteria</taxon>
        <taxon>Pseudomonadati</taxon>
        <taxon>Pseudomonadota</taxon>
        <taxon>Gammaproteobacteria</taxon>
        <taxon>Cellvibrionales</taxon>
        <taxon>Microbulbiferaceae</taxon>
        <taxon>Microbulbifer</taxon>
    </lineage>
</organism>
<dbReference type="RefSeq" id="WP_371837065.1">
    <property type="nucleotide sequence ID" value="NZ_JBGMEK010000001.1"/>
</dbReference>
<protein>
    <submittedName>
        <fullName evidence="1">Uncharacterized protein</fullName>
    </submittedName>
</protein>
<dbReference type="Proteomes" id="UP001569428">
    <property type="component" value="Unassembled WGS sequence"/>
</dbReference>